<dbReference type="PANTHER" id="PTHR11748">
    <property type="entry name" value="D-LACTATE DEHYDROGENASE"/>
    <property type="match status" value="1"/>
</dbReference>
<dbReference type="AlphaFoldDB" id="A0A6A5TWC5"/>
<dbReference type="InterPro" id="IPR016166">
    <property type="entry name" value="FAD-bd_PCMH"/>
</dbReference>
<evidence type="ECO:0000313" key="9">
    <source>
        <dbReference type="EMBL" id="KAF1957193.1"/>
    </source>
</evidence>
<evidence type="ECO:0000256" key="2">
    <source>
        <dbReference type="ARBA" id="ARBA00008000"/>
    </source>
</evidence>
<dbReference type="FunFam" id="1.10.45.10:FF:000001">
    <property type="entry name" value="D-lactate dehydrogenase mitochondrial"/>
    <property type="match status" value="1"/>
</dbReference>
<evidence type="ECO:0000313" key="10">
    <source>
        <dbReference type="Proteomes" id="UP000800035"/>
    </source>
</evidence>
<name>A0A6A5TWC5_9PLEO</name>
<evidence type="ECO:0000256" key="7">
    <source>
        <dbReference type="SAM" id="MobiDB-lite"/>
    </source>
</evidence>
<dbReference type="Gene3D" id="3.30.465.10">
    <property type="match status" value="1"/>
</dbReference>
<evidence type="ECO:0000256" key="4">
    <source>
        <dbReference type="ARBA" id="ARBA00022827"/>
    </source>
</evidence>
<dbReference type="InterPro" id="IPR016171">
    <property type="entry name" value="Vanillyl_alc_oxidase_C-sub2"/>
</dbReference>
<keyword evidence="3" id="KW-0285">Flavoprotein</keyword>
<dbReference type="Pfam" id="PF02913">
    <property type="entry name" value="FAD-oxidase_C"/>
    <property type="match status" value="1"/>
</dbReference>
<dbReference type="InterPro" id="IPR016164">
    <property type="entry name" value="FAD-linked_Oxase-like_C"/>
</dbReference>
<dbReference type="InterPro" id="IPR004113">
    <property type="entry name" value="FAD-bd_oxidored_4_C"/>
</dbReference>
<sequence>MSSIPQQSTLPLSSAPQLSYHHSDANIQGLINDIQTRGEDIKWTSEPTTCTSRSSTRHSPASGDQVPKAVFWPKNTGQVAEILRACWERRIAVSSYSGGTSLGGALTASRAGICIDFSSMNEIGEVWEDDAMVSVQPGVGWMELNEKLERDGTGLFWPVDPAPGAKVGGMIAMSCSGTNAYRYGTVKNWIISLTLVLADGTIVKTRNRPKKSSAGYDLNALITGSEGTLALITTAILKLAPLPTNLHVGLSTFPSLQHGLSTALALLKTSALSLEAIELADQNALTAIQTSSLAPGRQWSQTPTLFLKFSGASQEAVSSQIALTSAVCEANSGTPLEASSSQAFIATVWGGRKCLGNALVGMKRAPSDLFLTTDAAVPSSQVARLAEESARIVREECAGEEEGWFCASVAHVGDGNVHTAIVCGEGEGARAEKVVRGIQRVALALEGTATGEHGVGLKLRDLLEEEVGKEGVDLMRNIKFALDPRGILNPDKVVRLKEGF</sequence>
<keyword evidence="10" id="KW-1185">Reference proteome</keyword>
<feature type="region of interest" description="Disordered" evidence="7">
    <location>
        <begin position="43"/>
        <end position="69"/>
    </location>
</feature>
<keyword evidence="4" id="KW-0274">FAD</keyword>
<dbReference type="GO" id="GO:0008720">
    <property type="term" value="F:D-lactate dehydrogenase (NAD+) activity"/>
    <property type="evidence" value="ECO:0007669"/>
    <property type="project" value="TreeGrafter"/>
</dbReference>
<evidence type="ECO:0000256" key="6">
    <source>
        <dbReference type="ARBA" id="ARBA00051436"/>
    </source>
</evidence>
<comment type="similarity">
    <text evidence="2">Belongs to the FAD-binding oxidoreductase/transferase type 4 family.</text>
</comment>
<comment type="cofactor">
    <cofactor evidence="1">
        <name>FAD</name>
        <dbReference type="ChEBI" id="CHEBI:57692"/>
    </cofactor>
</comment>
<dbReference type="Proteomes" id="UP000800035">
    <property type="component" value="Unassembled WGS sequence"/>
</dbReference>
<evidence type="ECO:0000259" key="8">
    <source>
        <dbReference type="PROSITE" id="PS51387"/>
    </source>
</evidence>
<dbReference type="PANTHER" id="PTHR11748:SF116">
    <property type="entry name" value="D-LACTATE DEHYDROGENASE (CYTOCHROME) (AFU_ORTHOLOGUE AFUA_7G02560)"/>
    <property type="match status" value="1"/>
</dbReference>
<protein>
    <submittedName>
        <fullName evidence="9">D-lactate dehydrogenase</fullName>
    </submittedName>
</protein>
<dbReference type="InterPro" id="IPR006094">
    <property type="entry name" value="Oxid_FAD_bind_N"/>
</dbReference>
<organism evidence="9 10">
    <name type="scientific">Byssothecium circinans</name>
    <dbReference type="NCBI Taxonomy" id="147558"/>
    <lineage>
        <taxon>Eukaryota</taxon>
        <taxon>Fungi</taxon>
        <taxon>Dikarya</taxon>
        <taxon>Ascomycota</taxon>
        <taxon>Pezizomycotina</taxon>
        <taxon>Dothideomycetes</taxon>
        <taxon>Pleosporomycetidae</taxon>
        <taxon>Pleosporales</taxon>
        <taxon>Massarineae</taxon>
        <taxon>Massarinaceae</taxon>
        <taxon>Byssothecium</taxon>
    </lineage>
</organism>
<proteinExistence type="inferred from homology"/>
<dbReference type="Gene3D" id="3.30.70.2740">
    <property type="match status" value="1"/>
</dbReference>
<dbReference type="PROSITE" id="PS51387">
    <property type="entry name" value="FAD_PCMH"/>
    <property type="match status" value="1"/>
</dbReference>
<dbReference type="GO" id="GO:0071949">
    <property type="term" value="F:FAD binding"/>
    <property type="evidence" value="ECO:0007669"/>
    <property type="project" value="InterPro"/>
</dbReference>
<feature type="compositionally biased region" description="Low complexity" evidence="7">
    <location>
        <begin position="44"/>
        <end position="60"/>
    </location>
</feature>
<dbReference type="Gene3D" id="1.10.45.10">
    <property type="entry name" value="Vanillyl-alcohol Oxidase, Chain A, domain 4"/>
    <property type="match status" value="1"/>
</dbReference>
<dbReference type="Pfam" id="PF01565">
    <property type="entry name" value="FAD_binding_4"/>
    <property type="match status" value="1"/>
</dbReference>
<comment type="catalytic activity">
    <reaction evidence="6">
        <text>(R)-lactate + 2 Fe(III)-[cytochrome c] = 2 Fe(II)-[cytochrome c] + pyruvate + 2 H(+)</text>
        <dbReference type="Rhea" id="RHEA:13521"/>
        <dbReference type="Rhea" id="RHEA-COMP:10350"/>
        <dbReference type="Rhea" id="RHEA-COMP:14399"/>
        <dbReference type="ChEBI" id="CHEBI:15361"/>
        <dbReference type="ChEBI" id="CHEBI:15378"/>
        <dbReference type="ChEBI" id="CHEBI:16004"/>
        <dbReference type="ChEBI" id="CHEBI:29033"/>
        <dbReference type="ChEBI" id="CHEBI:29034"/>
        <dbReference type="EC" id="1.1.2.4"/>
    </reaction>
</comment>
<dbReference type="EMBL" id="ML976990">
    <property type="protein sequence ID" value="KAF1957193.1"/>
    <property type="molecule type" value="Genomic_DNA"/>
</dbReference>
<dbReference type="GO" id="GO:0005739">
    <property type="term" value="C:mitochondrion"/>
    <property type="evidence" value="ECO:0007669"/>
    <property type="project" value="TreeGrafter"/>
</dbReference>
<dbReference type="InterPro" id="IPR016169">
    <property type="entry name" value="FAD-bd_PCMH_sub2"/>
</dbReference>
<dbReference type="GO" id="GO:0004458">
    <property type="term" value="F:D-lactate dehydrogenase (cytochrome) activity"/>
    <property type="evidence" value="ECO:0007669"/>
    <property type="project" value="UniProtKB-EC"/>
</dbReference>
<keyword evidence="5" id="KW-0560">Oxidoreductase</keyword>
<dbReference type="GO" id="GO:1903457">
    <property type="term" value="P:lactate catabolic process"/>
    <property type="evidence" value="ECO:0007669"/>
    <property type="project" value="TreeGrafter"/>
</dbReference>
<gene>
    <name evidence="9" type="ORF">CC80DRAFT_444718</name>
</gene>
<dbReference type="SUPFAM" id="SSF56176">
    <property type="entry name" value="FAD-binding/transporter-associated domain-like"/>
    <property type="match status" value="1"/>
</dbReference>
<dbReference type="InterPro" id="IPR036318">
    <property type="entry name" value="FAD-bd_PCMH-like_sf"/>
</dbReference>
<reference evidence="9" key="1">
    <citation type="journal article" date="2020" name="Stud. Mycol.">
        <title>101 Dothideomycetes genomes: a test case for predicting lifestyles and emergence of pathogens.</title>
        <authorList>
            <person name="Haridas S."/>
            <person name="Albert R."/>
            <person name="Binder M."/>
            <person name="Bloem J."/>
            <person name="Labutti K."/>
            <person name="Salamov A."/>
            <person name="Andreopoulos B."/>
            <person name="Baker S."/>
            <person name="Barry K."/>
            <person name="Bills G."/>
            <person name="Bluhm B."/>
            <person name="Cannon C."/>
            <person name="Castanera R."/>
            <person name="Culley D."/>
            <person name="Daum C."/>
            <person name="Ezra D."/>
            <person name="Gonzalez J."/>
            <person name="Henrissat B."/>
            <person name="Kuo A."/>
            <person name="Liang C."/>
            <person name="Lipzen A."/>
            <person name="Lutzoni F."/>
            <person name="Magnuson J."/>
            <person name="Mondo S."/>
            <person name="Nolan M."/>
            <person name="Ohm R."/>
            <person name="Pangilinan J."/>
            <person name="Park H.-J."/>
            <person name="Ramirez L."/>
            <person name="Alfaro M."/>
            <person name="Sun H."/>
            <person name="Tritt A."/>
            <person name="Yoshinaga Y."/>
            <person name="Zwiers L.-H."/>
            <person name="Turgeon B."/>
            <person name="Goodwin S."/>
            <person name="Spatafora J."/>
            <person name="Crous P."/>
            <person name="Grigoriev I."/>
        </authorList>
    </citation>
    <scope>NUCLEOTIDE SEQUENCE</scope>
    <source>
        <strain evidence="9">CBS 675.92</strain>
    </source>
</reference>
<accession>A0A6A5TWC5</accession>
<evidence type="ECO:0000256" key="1">
    <source>
        <dbReference type="ARBA" id="ARBA00001974"/>
    </source>
</evidence>
<feature type="domain" description="FAD-binding PCMH-type" evidence="8">
    <location>
        <begin position="63"/>
        <end position="242"/>
    </location>
</feature>
<dbReference type="OrthoDB" id="7786253at2759"/>
<evidence type="ECO:0000256" key="5">
    <source>
        <dbReference type="ARBA" id="ARBA00023002"/>
    </source>
</evidence>
<evidence type="ECO:0000256" key="3">
    <source>
        <dbReference type="ARBA" id="ARBA00022630"/>
    </source>
</evidence>
<dbReference type="SUPFAM" id="SSF55103">
    <property type="entry name" value="FAD-linked oxidases, C-terminal domain"/>
    <property type="match status" value="1"/>
</dbReference>